<sequence length="13" mass="1448">MRKTAKGVNDLKS</sequence>
<name>A0A0E9TTD6_ANGAN</name>
<dbReference type="EMBL" id="GBXM01051786">
    <property type="protein sequence ID" value="JAH56791.1"/>
    <property type="molecule type" value="Transcribed_RNA"/>
</dbReference>
<evidence type="ECO:0000313" key="1">
    <source>
        <dbReference type="EMBL" id="JAH56791.1"/>
    </source>
</evidence>
<accession>A0A0E9TTD6</accession>
<reference evidence="1" key="1">
    <citation type="submission" date="2014-11" db="EMBL/GenBank/DDBJ databases">
        <authorList>
            <person name="Amaro Gonzalez C."/>
        </authorList>
    </citation>
    <scope>NUCLEOTIDE SEQUENCE</scope>
</reference>
<proteinExistence type="predicted"/>
<organism evidence="1">
    <name type="scientific">Anguilla anguilla</name>
    <name type="common">European freshwater eel</name>
    <name type="synonym">Muraena anguilla</name>
    <dbReference type="NCBI Taxonomy" id="7936"/>
    <lineage>
        <taxon>Eukaryota</taxon>
        <taxon>Metazoa</taxon>
        <taxon>Chordata</taxon>
        <taxon>Craniata</taxon>
        <taxon>Vertebrata</taxon>
        <taxon>Euteleostomi</taxon>
        <taxon>Actinopterygii</taxon>
        <taxon>Neopterygii</taxon>
        <taxon>Teleostei</taxon>
        <taxon>Anguilliformes</taxon>
        <taxon>Anguillidae</taxon>
        <taxon>Anguilla</taxon>
    </lineage>
</organism>
<reference evidence="1" key="2">
    <citation type="journal article" date="2015" name="Fish Shellfish Immunol.">
        <title>Early steps in the European eel (Anguilla anguilla)-Vibrio vulnificus interaction in the gills: Role of the RtxA13 toxin.</title>
        <authorList>
            <person name="Callol A."/>
            <person name="Pajuelo D."/>
            <person name="Ebbesson L."/>
            <person name="Teles M."/>
            <person name="MacKenzie S."/>
            <person name="Amaro C."/>
        </authorList>
    </citation>
    <scope>NUCLEOTIDE SEQUENCE</scope>
</reference>
<protein>
    <submittedName>
        <fullName evidence="1">Uncharacterized protein</fullName>
    </submittedName>
</protein>